<protein>
    <submittedName>
        <fullName evidence="2">Uncharacterized protein</fullName>
    </submittedName>
</protein>
<dbReference type="EMBL" id="SSTD01012916">
    <property type="protein sequence ID" value="TYK08188.1"/>
    <property type="molecule type" value="Genomic_DNA"/>
</dbReference>
<dbReference type="Proteomes" id="UP000321393">
    <property type="component" value="Unassembled WGS sequence"/>
</dbReference>
<sequence length="129" mass="14417">MLAFSLQGIGHGIVDAIVRRQKSFNIGSPNVENFTRKNVESATSGKLSRCAKVTTSESTYPQHSPCRQVADIDNALSSMSPLCVEDKATRYNVGKCFDVEESPYPNEEEESEAVLFRDLRLRPRPRPLE</sequence>
<evidence type="ECO:0000313" key="2">
    <source>
        <dbReference type="EMBL" id="TYK08188.1"/>
    </source>
</evidence>
<evidence type="ECO:0000313" key="4">
    <source>
        <dbReference type="Proteomes" id="UP000321947"/>
    </source>
</evidence>
<comment type="caution">
    <text evidence="2">The sequence shown here is derived from an EMBL/GenBank/DDBJ whole genome shotgun (WGS) entry which is preliminary data.</text>
</comment>
<organism evidence="2 4">
    <name type="scientific">Cucumis melo var. makuwa</name>
    <name type="common">Oriental melon</name>
    <dbReference type="NCBI Taxonomy" id="1194695"/>
    <lineage>
        <taxon>Eukaryota</taxon>
        <taxon>Viridiplantae</taxon>
        <taxon>Streptophyta</taxon>
        <taxon>Embryophyta</taxon>
        <taxon>Tracheophyta</taxon>
        <taxon>Spermatophyta</taxon>
        <taxon>Magnoliopsida</taxon>
        <taxon>eudicotyledons</taxon>
        <taxon>Gunneridae</taxon>
        <taxon>Pentapetalae</taxon>
        <taxon>rosids</taxon>
        <taxon>fabids</taxon>
        <taxon>Cucurbitales</taxon>
        <taxon>Cucurbitaceae</taxon>
        <taxon>Benincaseae</taxon>
        <taxon>Cucumis</taxon>
    </lineage>
</organism>
<reference evidence="3 4" key="1">
    <citation type="submission" date="2019-08" db="EMBL/GenBank/DDBJ databases">
        <title>Draft genome sequences of two oriental melons (Cucumis melo L. var makuwa).</title>
        <authorList>
            <person name="Kwon S.-Y."/>
        </authorList>
    </citation>
    <scope>NUCLEOTIDE SEQUENCE [LARGE SCALE GENOMIC DNA]</scope>
    <source>
        <strain evidence="4">cv. Chang Bougi</strain>
        <strain evidence="3">cv. SW 3</strain>
        <tissue evidence="2">Leaf</tissue>
    </source>
</reference>
<gene>
    <name evidence="2" type="ORF">E5676_scaffold1503G00020</name>
    <name evidence="1" type="ORF">E6C27_scaffold280G003930</name>
</gene>
<proteinExistence type="predicted"/>
<dbReference type="Proteomes" id="UP000321947">
    <property type="component" value="Unassembled WGS sequence"/>
</dbReference>
<name>A0A5D3CAI1_CUCMM</name>
<evidence type="ECO:0000313" key="1">
    <source>
        <dbReference type="EMBL" id="KAA0057505.1"/>
    </source>
</evidence>
<evidence type="ECO:0000313" key="3">
    <source>
        <dbReference type="Proteomes" id="UP000321393"/>
    </source>
</evidence>
<dbReference type="AlphaFoldDB" id="A0A5D3CAI1"/>
<accession>A0A5D3CAI1</accession>
<dbReference type="EMBL" id="SSTE01007195">
    <property type="protein sequence ID" value="KAA0057505.1"/>
    <property type="molecule type" value="Genomic_DNA"/>
</dbReference>